<dbReference type="Pfam" id="PF02583">
    <property type="entry name" value="Trns_repr_metal"/>
    <property type="match status" value="1"/>
</dbReference>
<dbReference type="EMBL" id="MFZM01000043">
    <property type="protein sequence ID" value="OGK22459.1"/>
    <property type="molecule type" value="Genomic_DNA"/>
</dbReference>
<dbReference type="Proteomes" id="UP000177159">
    <property type="component" value="Unassembled WGS sequence"/>
</dbReference>
<dbReference type="InterPro" id="IPR003735">
    <property type="entry name" value="Metal_Tscrpt_repr"/>
</dbReference>
<evidence type="ECO:0000313" key="2">
    <source>
        <dbReference type="Proteomes" id="UP000177159"/>
    </source>
</evidence>
<comment type="caution">
    <text evidence="1">The sequence shown here is derived from an EMBL/GenBank/DDBJ whole genome shotgun (WGS) entry which is preliminary data.</text>
</comment>
<dbReference type="Gene3D" id="1.20.58.1000">
    <property type="entry name" value="Metal-sensitive repressor, helix protomer"/>
    <property type="match status" value="1"/>
</dbReference>
<dbReference type="PANTHER" id="PTHR33677:SF3">
    <property type="entry name" value="COPPER-SENSING TRANSCRIPTIONAL REPRESSOR RICR"/>
    <property type="match status" value="1"/>
</dbReference>
<reference evidence="1 2" key="1">
    <citation type="journal article" date="2016" name="Nat. Commun.">
        <title>Thousands of microbial genomes shed light on interconnected biogeochemical processes in an aquifer system.</title>
        <authorList>
            <person name="Anantharaman K."/>
            <person name="Brown C.T."/>
            <person name="Hug L.A."/>
            <person name="Sharon I."/>
            <person name="Castelle C.J."/>
            <person name="Probst A.J."/>
            <person name="Thomas B.C."/>
            <person name="Singh A."/>
            <person name="Wilkins M.J."/>
            <person name="Karaoz U."/>
            <person name="Brodie E.L."/>
            <person name="Williams K.H."/>
            <person name="Hubbard S.S."/>
            <person name="Banfield J.F."/>
        </authorList>
    </citation>
    <scope>NUCLEOTIDE SEQUENCE [LARGE SCALE GENOMIC DNA]</scope>
</reference>
<sequence>MKCNPPPPDYKYKNMLRLKNEKEHILHRLKIARGQLTKIISMVENDEYCIDILHNSLSVQKALKKVDAKIMEDHLKHCARHQMQNGDSSKTIEELLTIYNYK</sequence>
<dbReference type="GO" id="GO:0003677">
    <property type="term" value="F:DNA binding"/>
    <property type="evidence" value="ECO:0007669"/>
    <property type="project" value="InterPro"/>
</dbReference>
<gene>
    <name evidence="1" type="ORF">A3C24_03970</name>
</gene>
<name>A0A1F7GTQ1_9BACT</name>
<dbReference type="GO" id="GO:0046872">
    <property type="term" value="F:metal ion binding"/>
    <property type="evidence" value="ECO:0007669"/>
    <property type="project" value="InterPro"/>
</dbReference>
<proteinExistence type="predicted"/>
<dbReference type="AlphaFoldDB" id="A0A1F7GTQ1"/>
<evidence type="ECO:0008006" key="3">
    <source>
        <dbReference type="Google" id="ProtNLM"/>
    </source>
</evidence>
<dbReference type="CDD" id="cd10148">
    <property type="entry name" value="CsoR-like_DUF156"/>
    <property type="match status" value="1"/>
</dbReference>
<dbReference type="GO" id="GO:0045892">
    <property type="term" value="P:negative regulation of DNA-templated transcription"/>
    <property type="evidence" value="ECO:0007669"/>
    <property type="project" value="UniProtKB-ARBA"/>
</dbReference>
<organism evidence="1 2">
    <name type="scientific">Candidatus Roizmanbacteria bacterium RIFCSPHIGHO2_02_FULL_37_24</name>
    <dbReference type="NCBI Taxonomy" id="1802037"/>
    <lineage>
        <taxon>Bacteria</taxon>
        <taxon>Candidatus Roizmaniibacteriota</taxon>
    </lineage>
</organism>
<dbReference type="PANTHER" id="PTHR33677">
    <property type="entry name" value="TRANSCRIPTIONAL REPRESSOR FRMR-RELATED"/>
    <property type="match status" value="1"/>
</dbReference>
<accession>A0A1F7GTQ1</accession>
<evidence type="ECO:0000313" key="1">
    <source>
        <dbReference type="EMBL" id="OGK22459.1"/>
    </source>
</evidence>
<dbReference type="InterPro" id="IPR038390">
    <property type="entry name" value="Metal_Tscrpt_repr_sf"/>
</dbReference>
<protein>
    <recommendedName>
        <fullName evidence="3">Transcriptional regulator</fullName>
    </recommendedName>
</protein>